<keyword evidence="3" id="KW-0862">Zinc</keyword>
<keyword evidence="2 4" id="KW-0863">Zinc-finger</keyword>
<keyword evidence="1" id="KW-0479">Metal-binding</keyword>
<evidence type="ECO:0000256" key="1">
    <source>
        <dbReference type="ARBA" id="ARBA00022723"/>
    </source>
</evidence>
<feature type="domain" description="GATA-type" evidence="6">
    <location>
        <begin position="1"/>
        <end position="37"/>
    </location>
</feature>
<sequence length="265" mass="29788">MIEHLRCVVCGVTDTPLWRSGPKGRKTLCNACGVRWKKGKLYIDGKQASPPIATRLIMKTTQKRGMDNRVTGLGSPIQSHYFSYQNFSVTEEESKTSKYEAFLKTPTAAAIAYAATNSGRNRFHNRVVMAKEEIEESKQSVKEQGAQKRSCSTVDRNQATVDKERIRWYLSGLYSESDEELEASPVLIELEADSLPPNGGERGDLFGEESIFHCRGKPNKRNSFSKKDASRPLHKWRKDSKSMRQQTEYKFGLLLDAAKAVGMGV</sequence>
<comment type="caution">
    <text evidence="7">The sequence shown here is derived from an EMBL/GenBank/DDBJ whole genome shotgun (WGS) entry which is preliminary data.</text>
</comment>
<dbReference type="InterPro" id="IPR051140">
    <property type="entry name" value="GATA_TF"/>
</dbReference>
<reference evidence="7" key="2">
    <citation type="submission" date="2022-01" db="EMBL/GenBank/DDBJ databases">
        <authorList>
            <person name="Hirooka S."/>
            <person name="Miyagishima S.Y."/>
        </authorList>
    </citation>
    <scope>NUCLEOTIDE SEQUENCE</scope>
    <source>
        <strain evidence="7">NBRC 102759</strain>
    </source>
</reference>
<evidence type="ECO:0000256" key="5">
    <source>
        <dbReference type="SAM" id="MobiDB-lite"/>
    </source>
</evidence>
<protein>
    <recommendedName>
        <fullName evidence="6">GATA-type domain-containing protein</fullName>
    </recommendedName>
</protein>
<proteinExistence type="predicted"/>
<dbReference type="PROSITE" id="PS50114">
    <property type="entry name" value="GATA_ZN_FINGER_2"/>
    <property type="match status" value="1"/>
</dbReference>
<evidence type="ECO:0000313" key="8">
    <source>
        <dbReference type="Proteomes" id="UP001061958"/>
    </source>
</evidence>
<dbReference type="AlphaFoldDB" id="A0A9C7PU96"/>
<evidence type="ECO:0000256" key="3">
    <source>
        <dbReference type="ARBA" id="ARBA00022833"/>
    </source>
</evidence>
<dbReference type="GO" id="GO:0043565">
    <property type="term" value="F:sequence-specific DNA binding"/>
    <property type="evidence" value="ECO:0007669"/>
    <property type="project" value="InterPro"/>
</dbReference>
<evidence type="ECO:0000259" key="6">
    <source>
        <dbReference type="PROSITE" id="PS50114"/>
    </source>
</evidence>
<dbReference type="Pfam" id="PF00320">
    <property type="entry name" value="GATA"/>
    <property type="match status" value="1"/>
</dbReference>
<name>A0A9C7PU96_9RHOD</name>
<dbReference type="PANTHER" id="PTHR45658:SF18">
    <property type="entry name" value="PROTEIN GAT2"/>
    <property type="match status" value="1"/>
</dbReference>
<dbReference type="SMART" id="SM00401">
    <property type="entry name" value="ZnF_GATA"/>
    <property type="match status" value="1"/>
</dbReference>
<dbReference type="Proteomes" id="UP001061958">
    <property type="component" value="Unassembled WGS sequence"/>
</dbReference>
<gene>
    <name evidence="7" type="ORF">GpartN1_g2401.t1</name>
</gene>
<feature type="region of interest" description="Disordered" evidence="5">
    <location>
        <begin position="216"/>
        <end position="241"/>
    </location>
</feature>
<dbReference type="EMBL" id="BQMJ01000017">
    <property type="protein sequence ID" value="GJQ10610.1"/>
    <property type="molecule type" value="Genomic_DNA"/>
</dbReference>
<dbReference type="GO" id="GO:0008270">
    <property type="term" value="F:zinc ion binding"/>
    <property type="evidence" value="ECO:0007669"/>
    <property type="project" value="UniProtKB-KW"/>
</dbReference>
<dbReference type="GO" id="GO:0006355">
    <property type="term" value="P:regulation of DNA-templated transcription"/>
    <property type="evidence" value="ECO:0007669"/>
    <property type="project" value="InterPro"/>
</dbReference>
<dbReference type="InterPro" id="IPR013088">
    <property type="entry name" value="Znf_NHR/GATA"/>
</dbReference>
<dbReference type="PANTHER" id="PTHR45658">
    <property type="entry name" value="GATA TRANSCRIPTION FACTOR"/>
    <property type="match status" value="1"/>
</dbReference>
<reference evidence="7" key="1">
    <citation type="journal article" date="2022" name="Proc. Natl. Acad. Sci. U.S.A.">
        <title>Life cycle and functional genomics of the unicellular red alga Galdieria for elucidating algal and plant evolution and industrial use.</title>
        <authorList>
            <person name="Hirooka S."/>
            <person name="Itabashi T."/>
            <person name="Ichinose T.M."/>
            <person name="Onuma R."/>
            <person name="Fujiwara T."/>
            <person name="Yamashita S."/>
            <person name="Jong L.W."/>
            <person name="Tomita R."/>
            <person name="Iwane A.H."/>
            <person name="Miyagishima S.Y."/>
        </authorList>
    </citation>
    <scope>NUCLEOTIDE SEQUENCE</scope>
    <source>
        <strain evidence="7">NBRC 102759</strain>
    </source>
</reference>
<evidence type="ECO:0000256" key="4">
    <source>
        <dbReference type="PROSITE-ProRule" id="PRU00094"/>
    </source>
</evidence>
<organism evidence="7 8">
    <name type="scientific">Galdieria partita</name>
    <dbReference type="NCBI Taxonomy" id="83374"/>
    <lineage>
        <taxon>Eukaryota</taxon>
        <taxon>Rhodophyta</taxon>
        <taxon>Bangiophyceae</taxon>
        <taxon>Galdieriales</taxon>
        <taxon>Galdieriaceae</taxon>
        <taxon>Galdieria</taxon>
    </lineage>
</organism>
<dbReference type="OrthoDB" id="5814at2759"/>
<dbReference type="Gene3D" id="3.30.50.10">
    <property type="entry name" value="Erythroid Transcription Factor GATA-1, subunit A"/>
    <property type="match status" value="1"/>
</dbReference>
<dbReference type="InterPro" id="IPR000679">
    <property type="entry name" value="Znf_GATA"/>
</dbReference>
<dbReference type="CDD" id="cd00202">
    <property type="entry name" value="ZnF_GATA"/>
    <property type="match status" value="1"/>
</dbReference>
<keyword evidence="8" id="KW-1185">Reference proteome</keyword>
<evidence type="ECO:0000256" key="2">
    <source>
        <dbReference type="ARBA" id="ARBA00022771"/>
    </source>
</evidence>
<evidence type="ECO:0000313" key="7">
    <source>
        <dbReference type="EMBL" id="GJQ10610.1"/>
    </source>
</evidence>
<accession>A0A9C7PU96</accession>
<dbReference type="SUPFAM" id="SSF57716">
    <property type="entry name" value="Glucocorticoid receptor-like (DNA-binding domain)"/>
    <property type="match status" value="1"/>
</dbReference>